<dbReference type="Gene3D" id="3.40.190.10">
    <property type="entry name" value="Periplasmic binding protein-like II"/>
    <property type="match status" value="2"/>
</dbReference>
<dbReference type="Pfam" id="PF01547">
    <property type="entry name" value="SBP_bac_1"/>
    <property type="match status" value="1"/>
</dbReference>
<dbReference type="EMBL" id="CP071182">
    <property type="protein sequence ID" value="QSO47197.1"/>
    <property type="molecule type" value="Genomic_DNA"/>
</dbReference>
<feature type="chain" id="PRO_5040943974" evidence="2">
    <location>
        <begin position="25"/>
        <end position="451"/>
    </location>
</feature>
<dbReference type="InterPro" id="IPR006059">
    <property type="entry name" value="SBP"/>
</dbReference>
<organism evidence="3 4">
    <name type="scientific">Alicyclobacillus mengziensis</name>
    <dbReference type="NCBI Taxonomy" id="2931921"/>
    <lineage>
        <taxon>Bacteria</taxon>
        <taxon>Bacillati</taxon>
        <taxon>Bacillota</taxon>
        <taxon>Bacilli</taxon>
        <taxon>Bacillales</taxon>
        <taxon>Alicyclobacillaceae</taxon>
        <taxon>Alicyclobacillus</taxon>
    </lineage>
</organism>
<protein>
    <submittedName>
        <fullName evidence="3">Extracellular solute-binding protein</fullName>
    </submittedName>
</protein>
<reference evidence="3 4" key="1">
    <citation type="submission" date="2021-02" db="EMBL/GenBank/DDBJ databases">
        <title>Alicyclobacillus curvatus sp. nov. and Alicyclobacillus mengziensis sp. nov., two acidophilic bacteria isolated from acid mine drainage.</title>
        <authorList>
            <person name="Huang Y."/>
        </authorList>
    </citation>
    <scope>NUCLEOTIDE SEQUENCE [LARGE SCALE GENOMIC DNA]</scope>
    <source>
        <strain evidence="3 4">S30H14</strain>
    </source>
</reference>
<dbReference type="Proteomes" id="UP000663505">
    <property type="component" value="Chromosome"/>
</dbReference>
<keyword evidence="4" id="KW-1185">Reference proteome</keyword>
<name>A0A9X7VYL8_9BACL</name>
<feature type="signal peptide" evidence="2">
    <location>
        <begin position="1"/>
        <end position="24"/>
    </location>
</feature>
<dbReference type="SUPFAM" id="SSF53850">
    <property type="entry name" value="Periplasmic binding protein-like II"/>
    <property type="match status" value="1"/>
</dbReference>
<sequence>MLLNTFTKRAGVAMASVVALGALVAGCGTSNNSSSGSGNSSNSGNTTTTTSTGTSGASGSVELFSWWTGVASSKALQQFINLYEKQYPGVKVVNAAVAGGAGSNAKAVLASRMEANKPPGTFQVHAGRGSLYSWVQAGDMAPLNSLYQQMGWNKVFPKSLLNLITFNGNIYAVPVDMQRDNVLWYNAKIFKKYNLTPPTTFQQFFQDAKVLKSHGITPLALANHGNWETTLLWSDVLLGTVGPTEYNNLLDGKTSWNSPGVVQASNTFLKMMQYTNSDYESLHWAEADGLVAKGQAAMNVMGDWAQGYFTTTAGLKPNVDFGWAPTPGTKGVFAAVADVFGLPSKLSGQAKTNATNFLKVLGSAQGQKAFNTLKGTFSPRLDANPSDYDAYSQSAMASYKKDTLVLTPGQGAVNPGFTTALENAMTQFVSSQNVNQFVSALQSAAQQNPLN</sequence>
<keyword evidence="2" id="KW-0732">Signal</keyword>
<proteinExistence type="predicted"/>
<gene>
    <name evidence="3" type="ORF">JZ786_22835</name>
</gene>
<evidence type="ECO:0000256" key="2">
    <source>
        <dbReference type="SAM" id="SignalP"/>
    </source>
</evidence>
<dbReference type="AlphaFoldDB" id="A0A9X7VYL8"/>
<evidence type="ECO:0000313" key="3">
    <source>
        <dbReference type="EMBL" id="QSO47197.1"/>
    </source>
</evidence>
<dbReference type="KEGG" id="afx:JZ786_22835"/>
<feature type="region of interest" description="Disordered" evidence="1">
    <location>
        <begin position="30"/>
        <end position="56"/>
    </location>
</feature>
<evidence type="ECO:0000256" key="1">
    <source>
        <dbReference type="SAM" id="MobiDB-lite"/>
    </source>
</evidence>
<accession>A0A9X7VYL8</accession>
<evidence type="ECO:0000313" key="4">
    <source>
        <dbReference type="Proteomes" id="UP000663505"/>
    </source>
</evidence>